<dbReference type="EMBL" id="RDQH01000330">
    <property type="protein sequence ID" value="RXI01741.1"/>
    <property type="molecule type" value="Genomic_DNA"/>
</dbReference>
<dbReference type="SUPFAM" id="SSF55144">
    <property type="entry name" value="LigT-like"/>
    <property type="match status" value="1"/>
</dbReference>
<dbReference type="STRING" id="3750.A0A498K2C8"/>
<organism evidence="1 2">
    <name type="scientific">Malus domestica</name>
    <name type="common">Apple</name>
    <name type="synonym">Pyrus malus</name>
    <dbReference type="NCBI Taxonomy" id="3750"/>
    <lineage>
        <taxon>Eukaryota</taxon>
        <taxon>Viridiplantae</taxon>
        <taxon>Streptophyta</taxon>
        <taxon>Embryophyta</taxon>
        <taxon>Tracheophyta</taxon>
        <taxon>Spermatophyta</taxon>
        <taxon>Magnoliopsida</taxon>
        <taxon>eudicotyledons</taxon>
        <taxon>Gunneridae</taxon>
        <taxon>Pentapetalae</taxon>
        <taxon>rosids</taxon>
        <taxon>fabids</taxon>
        <taxon>Rosales</taxon>
        <taxon>Rosaceae</taxon>
        <taxon>Amygdaloideae</taxon>
        <taxon>Maleae</taxon>
        <taxon>Malus</taxon>
    </lineage>
</organism>
<accession>A0A498K2C8</accession>
<sequence length="204" mass="23393">MQSPLSLSVDILPPHLRLGRDQELEVEVVKTEERQSYSVWAIPPDDVSCRIKKLMGGLRAEFGSPQIDPHIPLAGSLRLMREAALANRSDLCLRAFVAKVDSVVTRVSYYHPVALVFHLPEEVEMETGVDFNLWNPPLPQMSILYGHLTEEERKKAQEKVYILDEIITSLSFPVTHIALNQTNYKDKTLRSWEKIAEYRLHFNN</sequence>
<comment type="caution">
    <text evidence="1">The sequence shown here is derived from an EMBL/GenBank/DDBJ whole genome shotgun (WGS) entry which is preliminary data.</text>
</comment>
<dbReference type="InterPro" id="IPR012386">
    <property type="entry name" value="Cyclic-nucl_3Pdiesterase"/>
</dbReference>
<dbReference type="Proteomes" id="UP000290289">
    <property type="component" value="Chromosome 4"/>
</dbReference>
<keyword evidence="2" id="KW-1185">Reference proteome</keyword>
<dbReference type="AlphaFoldDB" id="A0A498K2C8"/>
<evidence type="ECO:0008006" key="3">
    <source>
        <dbReference type="Google" id="ProtNLM"/>
    </source>
</evidence>
<dbReference type="GO" id="GO:0004113">
    <property type="term" value="F:2',3'-cyclic-nucleotide 3'-phosphodiesterase activity"/>
    <property type="evidence" value="ECO:0007669"/>
    <property type="project" value="TreeGrafter"/>
</dbReference>
<dbReference type="PANTHER" id="PTHR28141">
    <property type="entry name" value="2',3'-CYCLIC-NUCLEOTIDE 3'-PHOSPHODIESTERASE"/>
    <property type="match status" value="1"/>
</dbReference>
<evidence type="ECO:0000313" key="2">
    <source>
        <dbReference type="Proteomes" id="UP000290289"/>
    </source>
</evidence>
<evidence type="ECO:0000313" key="1">
    <source>
        <dbReference type="EMBL" id="RXI01741.1"/>
    </source>
</evidence>
<dbReference type="GO" id="GO:0009187">
    <property type="term" value="P:cyclic nucleotide metabolic process"/>
    <property type="evidence" value="ECO:0007669"/>
    <property type="project" value="TreeGrafter"/>
</dbReference>
<proteinExistence type="predicted"/>
<dbReference type="Gene3D" id="3.90.1140.10">
    <property type="entry name" value="Cyclic phosphodiesterase"/>
    <property type="match status" value="1"/>
</dbReference>
<reference evidence="1 2" key="1">
    <citation type="submission" date="2018-10" db="EMBL/GenBank/DDBJ databases">
        <title>A high-quality apple genome assembly.</title>
        <authorList>
            <person name="Hu J."/>
        </authorList>
    </citation>
    <scope>NUCLEOTIDE SEQUENCE [LARGE SCALE GENOMIC DNA]</scope>
    <source>
        <strain evidence="2">cv. HFTH1</strain>
        <tissue evidence="1">Young leaf</tissue>
    </source>
</reference>
<dbReference type="InterPro" id="IPR009097">
    <property type="entry name" value="Cyclic_Pdiesterase"/>
</dbReference>
<dbReference type="PANTHER" id="PTHR28141:SF1">
    <property type="entry name" value="2',3'-CYCLIC-NUCLEOTIDE 3'-PHOSPHODIESTERASE"/>
    <property type="match status" value="1"/>
</dbReference>
<gene>
    <name evidence="1" type="ORF">DVH24_015090</name>
</gene>
<protein>
    <recommendedName>
        <fullName evidence="3">Cyclic phosphodiesterase</fullName>
    </recommendedName>
</protein>
<name>A0A498K2C8_MALDO</name>